<protein>
    <recommendedName>
        <fullName evidence="1">Transposase InsH N-terminal domain-containing protein</fullName>
    </recommendedName>
</protein>
<accession>A0A511XAX7</accession>
<evidence type="ECO:0000313" key="2">
    <source>
        <dbReference type="EMBL" id="GEN60100.1"/>
    </source>
</evidence>
<keyword evidence="3" id="KW-1185">Reference proteome</keyword>
<reference evidence="2 3" key="1">
    <citation type="submission" date="2019-07" db="EMBL/GenBank/DDBJ databases">
        <title>Whole genome shotgun sequence of Acetobacter nitrogenifigens NBRC 105050.</title>
        <authorList>
            <person name="Hosoyama A."/>
            <person name="Uohara A."/>
            <person name="Ohji S."/>
            <person name="Ichikawa N."/>
        </authorList>
    </citation>
    <scope>NUCLEOTIDE SEQUENCE [LARGE SCALE GENOMIC DNA]</scope>
    <source>
        <strain evidence="2 3">NBRC 105050</strain>
    </source>
</reference>
<gene>
    <name evidence="2" type="ORF">ANI02nite_19840</name>
</gene>
<proteinExistence type="predicted"/>
<dbReference type="AlphaFoldDB" id="A0A511XAX7"/>
<dbReference type="STRING" id="1120919.GCA_000429165_00952"/>
<organism evidence="2 3">
    <name type="scientific">Acetobacter nitrogenifigens DSM 23921 = NBRC 105050</name>
    <dbReference type="NCBI Taxonomy" id="1120919"/>
    <lineage>
        <taxon>Bacteria</taxon>
        <taxon>Pseudomonadati</taxon>
        <taxon>Pseudomonadota</taxon>
        <taxon>Alphaproteobacteria</taxon>
        <taxon>Acetobacterales</taxon>
        <taxon>Acetobacteraceae</taxon>
        <taxon>Acetobacter</taxon>
    </lineage>
</organism>
<comment type="caution">
    <text evidence="2">The sequence shown here is derived from an EMBL/GenBank/DDBJ whole genome shotgun (WGS) entry which is preliminary data.</text>
</comment>
<name>A0A511XAX7_9PROT</name>
<dbReference type="EMBL" id="BJYF01000011">
    <property type="protein sequence ID" value="GEN60100.1"/>
    <property type="molecule type" value="Genomic_DNA"/>
</dbReference>
<feature type="domain" description="Transposase InsH N-terminal" evidence="1">
    <location>
        <begin position="6"/>
        <end position="43"/>
    </location>
</feature>
<evidence type="ECO:0000259" key="1">
    <source>
        <dbReference type="Pfam" id="PF05598"/>
    </source>
</evidence>
<sequence>MRGGKKGGRPPFDPVVMFKILVIQMLNTLSDEQVEYPVNDRLFRERLTQADAIDVLFDCLDVTLRDAGYLPMSSGQILDATLVTAPRQRNTNSGKADLREGRIPQDWQDRPLKLSRKDRHARWTLKFIKAKQQEDGTLSTTDLAIPLFGYKLHISIVRKFRLIRQWKASDAAASDGAQQITREASRLRTH</sequence>
<dbReference type="InterPro" id="IPR008490">
    <property type="entry name" value="Transposase_InsH_N"/>
</dbReference>
<dbReference type="Proteomes" id="UP000321635">
    <property type="component" value="Unassembled WGS sequence"/>
</dbReference>
<evidence type="ECO:0000313" key="3">
    <source>
        <dbReference type="Proteomes" id="UP000321635"/>
    </source>
</evidence>
<dbReference type="Pfam" id="PF05598">
    <property type="entry name" value="DUF772"/>
    <property type="match status" value="1"/>
</dbReference>